<evidence type="ECO:0000256" key="5">
    <source>
        <dbReference type="ARBA" id="ARBA00023136"/>
    </source>
</evidence>
<dbReference type="PANTHER" id="PTHR34187:SF2">
    <property type="entry name" value="DUF202 DOMAIN-CONTAINING PROTEIN"/>
    <property type="match status" value="1"/>
</dbReference>
<feature type="transmembrane region" description="Helical" evidence="6">
    <location>
        <begin position="35"/>
        <end position="56"/>
    </location>
</feature>
<reference evidence="9" key="1">
    <citation type="journal article" date="2019" name="Int. J. Syst. Evol. Microbiol.">
        <title>The Global Catalogue of Microorganisms (GCM) 10K type strain sequencing project: providing services to taxonomists for standard genome sequencing and annotation.</title>
        <authorList>
            <consortium name="The Broad Institute Genomics Platform"/>
            <consortium name="The Broad Institute Genome Sequencing Center for Infectious Disease"/>
            <person name="Wu L."/>
            <person name="Ma J."/>
        </authorList>
    </citation>
    <scope>NUCLEOTIDE SEQUENCE [LARGE SCALE GENOMIC DNA]</scope>
    <source>
        <strain evidence="9">JCM 16548</strain>
    </source>
</reference>
<sequence length="128" mass="13650">MTDAVPPDDRRWPRSVYGVGSEPDPRFSLANERTFLAWIRTSLGFLAGGAGIAAVTTIVGRLSTELKLASLLLLLCGLVCATGAYVRWFRNERAMRTGEPLPSSPAMPLLTGVLAAVALLAIIVVGLR</sequence>
<evidence type="ECO:0000259" key="7">
    <source>
        <dbReference type="Pfam" id="PF02656"/>
    </source>
</evidence>
<protein>
    <submittedName>
        <fullName evidence="8">DUF202 domain-containing protein</fullName>
    </submittedName>
</protein>
<proteinExistence type="predicted"/>
<dbReference type="Pfam" id="PF02656">
    <property type="entry name" value="DUF202"/>
    <property type="match status" value="1"/>
</dbReference>
<keyword evidence="4 6" id="KW-1133">Transmembrane helix</keyword>
<feature type="transmembrane region" description="Helical" evidence="6">
    <location>
        <begin position="106"/>
        <end position="127"/>
    </location>
</feature>
<dbReference type="EMBL" id="BAAAYX010000005">
    <property type="protein sequence ID" value="GAA3704512.1"/>
    <property type="molecule type" value="Genomic_DNA"/>
</dbReference>
<evidence type="ECO:0000313" key="9">
    <source>
        <dbReference type="Proteomes" id="UP001500051"/>
    </source>
</evidence>
<comment type="caution">
    <text evidence="8">The sequence shown here is derived from an EMBL/GenBank/DDBJ whole genome shotgun (WGS) entry which is preliminary data.</text>
</comment>
<gene>
    <name evidence="8" type="ORF">GCM10022204_22520</name>
</gene>
<evidence type="ECO:0000256" key="1">
    <source>
        <dbReference type="ARBA" id="ARBA00004651"/>
    </source>
</evidence>
<evidence type="ECO:0000256" key="3">
    <source>
        <dbReference type="ARBA" id="ARBA00022692"/>
    </source>
</evidence>
<keyword evidence="3 6" id="KW-0812">Transmembrane</keyword>
<keyword evidence="2" id="KW-1003">Cell membrane</keyword>
<organism evidence="8 9">
    <name type="scientific">Microlunatus aurantiacus</name>
    <dbReference type="NCBI Taxonomy" id="446786"/>
    <lineage>
        <taxon>Bacteria</taxon>
        <taxon>Bacillati</taxon>
        <taxon>Actinomycetota</taxon>
        <taxon>Actinomycetes</taxon>
        <taxon>Propionibacteriales</taxon>
        <taxon>Propionibacteriaceae</taxon>
        <taxon>Microlunatus</taxon>
    </lineage>
</organism>
<keyword evidence="9" id="KW-1185">Reference proteome</keyword>
<accession>A0ABP7DJC6</accession>
<dbReference type="PANTHER" id="PTHR34187">
    <property type="entry name" value="FGR18P"/>
    <property type="match status" value="1"/>
</dbReference>
<feature type="domain" description="DUF202" evidence="7">
    <location>
        <begin position="26"/>
        <end position="94"/>
    </location>
</feature>
<evidence type="ECO:0000256" key="6">
    <source>
        <dbReference type="SAM" id="Phobius"/>
    </source>
</evidence>
<evidence type="ECO:0000313" key="8">
    <source>
        <dbReference type="EMBL" id="GAA3704512.1"/>
    </source>
</evidence>
<comment type="subcellular location">
    <subcellularLocation>
        <location evidence="1">Cell membrane</location>
        <topology evidence="1">Multi-pass membrane protein</topology>
    </subcellularLocation>
</comment>
<dbReference type="InterPro" id="IPR052053">
    <property type="entry name" value="IM_YidH-like"/>
</dbReference>
<dbReference type="Proteomes" id="UP001500051">
    <property type="component" value="Unassembled WGS sequence"/>
</dbReference>
<dbReference type="RefSeq" id="WP_344812443.1">
    <property type="nucleotide sequence ID" value="NZ_BAAAYX010000005.1"/>
</dbReference>
<evidence type="ECO:0000256" key="4">
    <source>
        <dbReference type="ARBA" id="ARBA00022989"/>
    </source>
</evidence>
<evidence type="ECO:0000256" key="2">
    <source>
        <dbReference type="ARBA" id="ARBA00022475"/>
    </source>
</evidence>
<keyword evidence="5 6" id="KW-0472">Membrane</keyword>
<feature type="transmembrane region" description="Helical" evidence="6">
    <location>
        <begin position="68"/>
        <end position="86"/>
    </location>
</feature>
<dbReference type="InterPro" id="IPR003807">
    <property type="entry name" value="DUF202"/>
</dbReference>
<name>A0ABP7DJC6_9ACTN</name>